<evidence type="ECO:0000313" key="1">
    <source>
        <dbReference type="EMBL" id="CAF3267719.1"/>
    </source>
</evidence>
<reference evidence="1" key="1">
    <citation type="submission" date="2021-02" db="EMBL/GenBank/DDBJ databases">
        <authorList>
            <person name="Nowell W R."/>
        </authorList>
    </citation>
    <scope>NUCLEOTIDE SEQUENCE</scope>
</reference>
<sequence>MGTPGYDDPRKDRPGPAACQGVIVQIYYTRLIFTSGDELSYYKRNSWSNTDNGCEVTSNCSHGYAFEVKFILSYMSQVIFRPIEELLIFYLVLRHATYLIQNRRAEIAMTY</sequence>
<accession>A0A817RSH9</accession>
<gene>
    <name evidence="1" type="ORF">TIS948_LOCUS16154</name>
</gene>
<dbReference type="AlphaFoldDB" id="A0A817RSH9"/>
<protein>
    <submittedName>
        <fullName evidence="1">Uncharacterized protein</fullName>
    </submittedName>
</protein>
<comment type="caution">
    <text evidence="1">The sequence shown here is derived from an EMBL/GenBank/DDBJ whole genome shotgun (WGS) entry which is preliminary data.</text>
</comment>
<proteinExistence type="predicted"/>
<dbReference type="Proteomes" id="UP000663825">
    <property type="component" value="Unassembled WGS sequence"/>
</dbReference>
<dbReference type="EMBL" id="CAJNXB010002649">
    <property type="protein sequence ID" value="CAF3267719.1"/>
    <property type="molecule type" value="Genomic_DNA"/>
</dbReference>
<name>A0A817RSH9_9BILA</name>
<organism evidence="1 2">
    <name type="scientific">Rotaria socialis</name>
    <dbReference type="NCBI Taxonomy" id="392032"/>
    <lineage>
        <taxon>Eukaryota</taxon>
        <taxon>Metazoa</taxon>
        <taxon>Spiralia</taxon>
        <taxon>Gnathifera</taxon>
        <taxon>Rotifera</taxon>
        <taxon>Eurotatoria</taxon>
        <taxon>Bdelloidea</taxon>
        <taxon>Philodinida</taxon>
        <taxon>Philodinidae</taxon>
        <taxon>Rotaria</taxon>
    </lineage>
</organism>
<evidence type="ECO:0000313" key="2">
    <source>
        <dbReference type="Proteomes" id="UP000663825"/>
    </source>
</evidence>